<evidence type="ECO:0000313" key="2">
    <source>
        <dbReference type="Proteomes" id="UP000199544"/>
    </source>
</evidence>
<accession>A0A1G9WJD6</accession>
<protein>
    <submittedName>
        <fullName evidence="1">Uncharacterized protein</fullName>
    </submittedName>
</protein>
<proteinExistence type="predicted"/>
<dbReference type="EMBL" id="FNHW01000001">
    <property type="protein sequence ID" value="SDM84654.1"/>
    <property type="molecule type" value="Genomic_DNA"/>
</dbReference>
<name>A0A1G9WJD6_9BACL</name>
<dbReference type="AlphaFoldDB" id="A0A1G9WJD6"/>
<organism evidence="1 2">
    <name type="scientific">Fictibacillus solisalsi</name>
    <dbReference type="NCBI Taxonomy" id="459525"/>
    <lineage>
        <taxon>Bacteria</taxon>
        <taxon>Bacillati</taxon>
        <taxon>Bacillota</taxon>
        <taxon>Bacilli</taxon>
        <taxon>Bacillales</taxon>
        <taxon>Fictibacillaceae</taxon>
        <taxon>Fictibacillus</taxon>
    </lineage>
</organism>
<evidence type="ECO:0000313" key="1">
    <source>
        <dbReference type="EMBL" id="SDM84654.1"/>
    </source>
</evidence>
<dbReference type="Proteomes" id="UP000199544">
    <property type="component" value="Unassembled WGS sequence"/>
</dbReference>
<dbReference type="OrthoDB" id="2890392at2"/>
<gene>
    <name evidence="1" type="ORF">SAMN04488137_2216</name>
</gene>
<keyword evidence="2" id="KW-1185">Reference proteome</keyword>
<dbReference type="RefSeq" id="WP_090234532.1">
    <property type="nucleotide sequence ID" value="NZ_FNHW01000001.1"/>
</dbReference>
<reference evidence="2" key="1">
    <citation type="submission" date="2016-10" db="EMBL/GenBank/DDBJ databases">
        <authorList>
            <person name="Varghese N."/>
            <person name="Submissions S."/>
        </authorList>
    </citation>
    <scope>NUCLEOTIDE SEQUENCE [LARGE SCALE GENOMIC DNA]</scope>
    <source>
        <strain evidence="2">CGMCC 1.6854</strain>
    </source>
</reference>
<sequence length="70" mass="8145">MSTSYKTKLFMDSGKEYILNKHPEDLVEQFKNQDGDLINSFIQFEGLIINPSHVSSLEYIEEVKDVRYDG</sequence>